<evidence type="ECO:0000313" key="3">
    <source>
        <dbReference type="Proteomes" id="UP000072421"/>
    </source>
</evidence>
<gene>
    <name evidence="2" type="ORF">CFter6_1310</name>
</gene>
<evidence type="ECO:0000313" key="2">
    <source>
        <dbReference type="EMBL" id="AMO94022.1"/>
    </source>
</evidence>
<organism evidence="2">
    <name type="scientific">Collimonas fungivorans</name>
    <dbReference type="NCBI Taxonomy" id="158899"/>
    <lineage>
        <taxon>Bacteria</taxon>
        <taxon>Pseudomonadati</taxon>
        <taxon>Pseudomonadota</taxon>
        <taxon>Betaproteobacteria</taxon>
        <taxon>Burkholderiales</taxon>
        <taxon>Oxalobacteraceae</taxon>
        <taxon>Collimonas</taxon>
    </lineage>
</organism>
<proteinExistence type="predicted"/>
<name>A0A127P878_9BURK</name>
<feature type="region of interest" description="Disordered" evidence="1">
    <location>
        <begin position="173"/>
        <end position="218"/>
    </location>
</feature>
<dbReference type="PATRIC" id="fig|158899.10.peg.1322"/>
<dbReference type="EMBL" id="CP013232">
    <property type="protein sequence ID" value="AMO94022.1"/>
    <property type="molecule type" value="Genomic_DNA"/>
</dbReference>
<accession>A0A127P878</accession>
<dbReference type="AlphaFoldDB" id="A0A127P878"/>
<sequence>MSNSHPIKSKFFRTVPLSIFIASLIFIPVFSHATKKEEVKDSKESTEAFVIGKQYIESKIFQCNGQHFFRYRWGISDGVPSFFQILEPKITLFSGRPITDVERLNGLQWKGGMKLTFRAIRVLEEIPVPSCSGIGCEDFNKAQKADKPSWRWSEWAERPNGINIVFEKRNGEWDNQPSIDGNFSDPKSCEAIPFETPQVKLPSASHDGSEKPKNPFKI</sequence>
<evidence type="ECO:0000256" key="1">
    <source>
        <dbReference type="SAM" id="MobiDB-lite"/>
    </source>
</evidence>
<protein>
    <submittedName>
        <fullName evidence="2">Uncharacterized protein</fullName>
    </submittedName>
</protein>
<dbReference type="RefSeq" id="WP_150118656.1">
    <property type="nucleotide sequence ID" value="NZ_CP013232.1"/>
</dbReference>
<feature type="compositionally biased region" description="Basic and acidic residues" evidence="1">
    <location>
        <begin position="207"/>
        <end position="218"/>
    </location>
</feature>
<reference evidence="2 3" key="1">
    <citation type="submission" date="2015-11" db="EMBL/GenBank/DDBJ databases">
        <title>Exploring the genomic traits of fungus-feeding bacterial genus Collimonas.</title>
        <authorList>
            <person name="Song C."/>
            <person name="Schmidt R."/>
            <person name="de Jager V."/>
            <person name="Krzyzanowska D."/>
            <person name="Jongedijk E."/>
            <person name="Cankar K."/>
            <person name="Beekwilder J."/>
            <person name="van Veen A."/>
            <person name="de Boer W."/>
            <person name="van Veen J.A."/>
            <person name="Garbeva P."/>
        </authorList>
    </citation>
    <scope>NUCLEOTIDE SEQUENCE [LARGE SCALE GENOMIC DNA]</scope>
    <source>
        <strain evidence="2 3">Ter6</strain>
    </source>
</reference>
<dbReference type="Proteomes" id="UP000072421">
    <property type="component" value="Chromosome"/>
</dbReference>